<reference evidence="1" key="2">
    <citation type="journal article" date="2015" name="Data Brief">
        <title>Shoot transcriptome of the giant reed, Arundo donax.</title>
        <authorList>
            <person name="Barrero R.A."/>
            <person name="Guerrero F.D."/>
            <person name="Moolhuijzen P."/>
            <person name="Goolsby J.A."/>
            <person name="Tidwell J."/>
            <person name="Bellgard S.E."/>
            <person name="Bellgard M.I."/>
        </authorList>
    </citation>
    <scope>NUCLEOTIDE SEQUENCE</scope>
    <source>
        <tissue evidence="1">Shoot tissue taken approximately 20 cm above the soil surface</tissue>
    </source>
</reference>
<accession>A0A0A9GCA0</accession>
<name>A0A0A9GCA0_ARUDO</name>
<proteinExistence type="predicted"/>
<evidence type="ECO:0000313" key="1">
    <source>
        <dbReference type="EMBL" id="JAE18323.1"/>
    </source>
</evidence>
<organism evidence="1">
    <name type="scientific">Arundo donax</name>
    <name type="common">Giant reed</name>
    <name type="synonym">Donax arundinaceus</name>
    <dbReference type="NCBI Taxonomy" id="35708"/>
    <lineage>
        <taxon>Eukaryota</taxon>
        <taxon>Viridiplantae</taxon>
        <taxon>Streptophyta</taxon>
        <taxon>Embryophyta</taxon>
        <taxon>Tracheophyta</taxon>
        <taxon>Spermatophyta</taxon>
        <taxon>Magnoliopsida</taxon>
        <taxon>Liliopsida</taxon>
        <taxon>Poales</taxon>
        <taxon>Poaceae</taxon>
        <taxon>PACMAD clade</taxon>
        <taxon>Arundinoideae</taxon>
        <taxon>Arundineae</taxon>
        <taxon>Arundo</taxon>
    </lineage>
</organism>
<dbReference type="AlphaFoldDB" id="A0A0A9GCA0"/>
<dbReference type="EMBL" id="GBRH01179573">
    <property type="protein sequence ID" value="JAE18323.1"/>
    <property type="molecule type" value="Transcribed_RNA"/>
</dbReference>
<protein>
    <submittedName>
        <fullName evidence="1">Uncharacterized protein</fullName>
    </submittedName>
</protein>
<sequence>MMLSLVTASICGPGNWPLIRIPCCLTPRG</sequence>
<reference evidence="1" key="1">
    <citation type="submission" date="2014-09" db="EMBL/GenBank/DDBJ databases">
        <authorList>
            <person name="Magalhaes I.L.F."/>
            <person name="Oliveira U."/>
            <person name="Santos F.R."/>
            <person name="Vidigal T.H.D.A."/>
            <person name="Brescovit A.D."/>
            <person name="Santos A.J."/>
        </authorList>
    </citation>
    <scope>NUCLEOTIDE SEQUENCE</scope>
    <source>
        <tissue evidence="1">Shoot tissue taken approximately 20 cm above the soil surface</tissue>
    </source>
</reference>